<dbReference type="Gene3D" id="1.20.144.10">
    <property type="entry name" value="Phosphatidic acid phosphatase type 2/haloperoxidase"/>
    <property type="match status" value="1"/>
</dbReference>
<proteinExistence type="predicted"/>
<keyword evidence="3 6" id="KW-1133">Transmembrane helix</keyword>
<dbReference type="Pfam" id="PF14378">
    <property type="entry name" value="PAP2_3"/>
    <property type="match status" value="1"/>
</dbReference>
<feature type="region of interest" description="Disordered" evidence="5">
    <location>
        <begin position="280"/>
        <end position="311"/>
    </location>
</feature>
<feature type="transmembrane region" description="Helical" evidence="6">
    <location>
        <begin position="92"/>
        <end position="111"/>
    </location>
</feature>
<feature type="transmembrane region" description="Helical" evidence="6">
    <location>
        <begin position="123"/>
        <end position="141"/>
    </location>
</feature>
<reference evidence="8" key="1">
    <citation type="submission" date="2020-05" db="EMBL/GenBank/DDBJ databases">
        <authorList>
            <person name="Chiriac C."/>
            <person name="Salcher M."/>
            <person name="Ghai R."/>
            <person name="Kavagutti S V."/>
        </authorList>
    </citation>
    <scope>NUCLEOTIDE SEQUENCE</scope>
</reference>
<dbReference type="AlphaFoldDB" id="A0A6J6IEG2"/>
<dbReference type="CDD" id="cd03386">
    <property type="entry name" value="PAP2_Aur1_like"/>
    <property type="match status" value="1"/>
</dbReference>
<comment type="subcellular location">
    <subcellularLocation>
        <location evidence="1">Membrane</location>
        <topology evidence="1">Multi-pass membrane protein</topology>
    </subcellularLocation>
</comment>
<feature type="domain" description="Inositolphosphotransferase Aur1/Ipt1" evidence="7">
    <location>
        <begin position="61"/>
        <end position="254"/>
    </location>
</feature>
<dbReference type="PANTHER" id="PTHR31310">
    <property type="match status" value="1"/>
</dbReference>
<accession>A0A6J6IEG2</accession>
<evidence type="ECO:0000256" key="2">
    <source>
        <dbReference type="ARBA" id="ARBA00022692"/>
    </source>
</evidence>
<protein>
    <submittedName>
        <fullName evidence="8">Unannotated protein</fullName>
    </submittedName>
</protein>
<dbReference type="InterPro" id="IPR052185">
    <property type="entry name" value="IPC_Synthase-Related"/>
</dbReference>
<name>A0A6J6IEG2_9ZZZZ</name>
<dbReference type="GO" id="GO:0016020">
    <property type="term" value="C:membrane"/>
    <property type="evidence" value="ECO:0007669"/>
    <property type="project" value="UniProtKB-SubCell"/>
</dbReference>
<keyword evidence="4 6" id="KW-0472">Membrane</keyword>
<evidence type="ECO:0000256" key="4">
    <source>
        <dbReference type="ARBA" id="ARBA00023136"/>
    </source>
</evidence>
<sequence>MIAPDRGTDDREDATSSAPKPKWWKETIYVLGFYAAYTFVRNRFGSASVGTSSAFNNAVRIIDIEKTLRIFNESTIQSWFLGVPVLLRVLNIFYGSFHFVVTASVLIWLAWRHPRAYPTWRNTILIATGLALIGFALFPLMPPRLLCDCTYGAGPIAASTGLPIFMDTLAVHGGLWSFDTSTMASISNQYAAMPSLHIAWALWCALVLVPRVRHRSTRILAVLYPVLTIVTVVITGNHYWLDAVGGALVVAIGWFLGSKLAAAMQRDPARADTVPAKSLLTDMAGPASPPDSPGERPSFRPGESSGQGMTP</sequence>
<evidence type="ECO:0000313" key="8">
    <source>
        <dbReference type="EMBL" id="CAB4619688.1"/>
    </source>
</evidence>
<gene>
    <name evidence="8" type="ORF">UFOPK1835_01675</name>
</gene>
<dbReference type="EMBL" id="CAEZUP010000090">
    <property type="protein sequence ID" value="CAB4619688.1"/>
    <property type="molecule type" value="Genomic_DNA"/>
</dbReference>
<dbReference type="InterPro" id="IPR026841">
    <property type="entry name" value="Aur1/Ipt1"/>
</dbReference>
<evidence type="ECO:0000256" key="6">
    <source>
        <dbReference type="SAM" id="Phobius"/>
    </source>
</evidence>
<keyword evidence="2 6" id="KW-0812">Transmembrane</keyword>
<evidence type="ECO:0000256" key="5">
    <source>
        <dbReference type="SAM" id="MobiDB-lite"/>
    </source>
</evidence>
<feature type="transmembrane region" description="Helical" evidence="6">
    <location>
        <begin position="246"/>
        <end position="262"/>
    </location>
</feature>
<evidence type="ECO:0000256" key="1">
    <source>
        <dbReference type="ARBA" id="ARBA00004141"/>
    </source>
</evidence>
<dbReference type="PANTHER" id="PTHR31310:SF7">
    <property type="entry name" value="PA-PHOSPHATASE RELATED-FAMILY PROTEIN DDB_G0268928"/>
    <property type="match status" value="1"/>
</dbReference>
<feature type="transmembrane region" description="Helical" evidence="6">
    <location>
        <begin position="190"/>
        <end position="209"/>
    </location>
</feature>
<evidence type="ECO:0000259" key="7">
    <source>
        <dbReference type="Pfam" id="PF14378"/>
    </source>
</evidence>
<evidence type="ECO:0000256" key="3">
    <source>
        <dbReference type="ARBA" id="ARBA00022989"/>
    </source>
</evidence>
<feature type="transmembrane region" description="Helical" evidence="6">
    <location>
        <begin position="221"/>
        <end position="240"/>
    </location>
</feature>
<organism evidence="8">
    <name type="scientific">freshwater metagenome</name>
    <dbReference type="NCBI Taxonomy" id="449393"/>
    <lineage>
        <taxon>unclassified sequences</taxon>
        <taxon>metagenomes</taxon>
        <taxon>ecological metagenomes</taxon>
    </lineage>
</organism>